<dbReference type="SUPFAM" id="SSF53335">
    <property type="entry name" value="S-adenosyl-L-methionine-dependent methyltransferases"/>
    <property type="match status" value="1"/>
</dbReference>
<gene>
    <name evidence="6" type="ORF">DCW48_07315</name>
</gene>
<dbReference type="AlphaFoldDB" id="A0A351RBF5"/>
<dbReference type="InterPro" id="IPR030374">
    <property type="entry name" value="PABS"/>
</dbReference>
<keyword evidence="3 4" id="KW-0620">Polyamine biosynthesis</keyword>
<dbReference type="NCBIfam" id="NF037959">
    <property type="entry name" value="MFS_SpdSyn"/>
    <property type="match status" value="1"/>
</dbReference>
<evidence type="ECO:0000256" key="1">
    <source>
        <dbReference type="ARBA" id="ARBA00007867"/>
    </source>
</evidence>
<dbReference type="EMBL" id="DNAA01000179">
    <property type="protein sequence ID" value="HBA09376.1"/>
    <property type="molecule type" value="Genomic_DNA"/>
</dbReference>
<accession>A0A351RBF5</accession>
<evidence type="ECO:0000259" key="5">
    <source>
        <dbReference type="PROSITE" id="PS51006"/>
    </source>
</evidence>
<dbReference type="PANTHER" id="PTHR43317:SF1">
    <property type="entry name" value="THERMOSPERMINE SYNTHASE ACAULIS5"/>
    <property type="match status" value="1"/>
</dbReference>
<protein>
    <submittedName>
        <fullName evidence="6">Polyamine aminopropyltransferase</fullName>
    </submittedName>
</protein>
<feature type="domain" description="PABS" evidence="5">
    <location>
        <begin position="1"/>
        <end position="222"/>
    </location>
</feature>
<comment type="caution">
    <text evidence="6">The sequence shown here is derived from an EMBL/GenBank/DDBJ whole genome shotgun (WGS) entry which is preliminary data.</text>
</comment>
<dbReference type="STRING" id="1132855.GCA_000384255_01286"/>
<evidence type="ECO:0000256" key="3">
    <source>
        <dbReference type="ARBA" id="ARBA00023115"/>
    </source>
</evidence>
<evidence type="ECO:0000313" key="6">
    <source>
        <dbReference type="EMBL" id="HBA09376.1"/>
    </source>
</evidence>
<dbReference type="GO" id="GO:0016740">
    <property type="term" value="F:transferase activity"/>
    <property type="evidence" value="ECO:0007669"/>
    <property type="project" value="UniProtKB-UniRule"/>
</dbReference>
<proteinExistence type="inferred from homology"/>
<evidence type="ECO:0000256" key="2">
    <source>
        <dbReference type="ARBA" id="ARBA00022679"/>
    </source>
</evidence>
<dbReference type="GO" id="GO:0006596">
    <property type="term" value="P:polyamine biosynthetic process"/>
    <property type="evidence" value="ECO:0007669"/>
    <property type="project" value="UniProtKB-UniRule"/>
</dbReference>
<reference evidence="6 7" key="1">
    <citation type="journal article" date="2018" name="Nat. Biotechnol.">
        <title>A standardized bacterial taxonomy based on genome phylogeny substantially revises the tree of life.</title>
        <authorList>
            <person name="Parks D.H."/>
            <person name="Chuvochina M."/>
            <person name="Waite D.W."/>
            <person name="Rinke C."/>
            <person name="Skarshewski A."/>
            <person name="Chaumeil P.A."/>
            <person name="Hugenholtz P."/>
        </authorList>
    </citation>
    <scope>NUCLEOTIDE SEQUENCE [LARGE SCALE GENOMIC DNA]</scope>
    <source>
        <strain evidence="6">UBA9958</strain>
    </source>
</reference>
<comment type="similarity">
    <text evidence="1">Belongs to the spermidine/spermine synthase family.</text>
</comment>
<keyword evidence="2 4" id="KW-0808">Transferase</keyword>
<evidence type="ECO:0000256" key="4">
    <source>
        <dbReference type="PROSITE-ProRule" id="PRU00354"/>
    </source>
</evidence>
<dbReference type="NCBIfam" id="NF003380">
    <property type="entry name" value="PRK04457.1"/>
    <property type="match status" value="1"/>
</dbReference>
<dbReference type="Gene3D" id="3.40.50.150">
    <property type="entry name" value="Vaccinia Virus protein VP39"/>
    <property type="match status" value="1"/>
</dbReference>
<dbReference type="PROSITE" id="PS51006">
    <property type="entry name" value="PABS_2"/>
    <property type="match status" value="1"/>
</dbReference>
<dbReference type="Pfam" id="PF01564">
    <property type="entry name" value="Spermine_synth"/>
    <property type="match status" value="1"/>
</dbReference>
<organism evidence="6 7">
    <name type="scientific">Methylotenera mobilis</name>
    <dbReference type="NCBI Taxonomy" id="359408"/>
    <lineage>
        <taxon>Bacteria</taxon>
        <taxon>Pseudomonadati</taxon>
        <taxon>Pseudomonadota</taxon>
        <taxon>Betaproteobacteria</taxon>
        <taxon>Nitrosomonadales</taxon>
        <taxon>Methylophilaceae</taxon>
        <taxon>Methylotenera</taxon>
    </lineage>
</organism>
<dbReference type="InterPro" id="IPR029063">
    <property type="entry name" value="SAM-dependent_MTases_sf"/>
</dbReference>
<feature type="active site" description="Proton acceptor" evidence="4">
    <location>
        <position position="145"/>
    </location>
</feature>
<evidence type="ECO:0000313" key="7">
    <source>
        <dbReference type="Proteomes" id="UP000264313"/>
    </source>
</evidence>
<sequence length="268" mass="30169">MFSAAKKMLRGLANAALSDAVDVSEINGVRALHLGSATVQSAMRIREPFELELTYTRAIMCFLLFHRDVKQMLTIGLGGGSVAKYVYAHCPEIVGKVVEINPRIIQVAKNQFFVPENDDRFEVIEADGLVYLEEHIDATDVLFIDAFDSNGIPPNFCSQDFFDQCANTLKNDGVFVINLWGSDKKFDVYLARIEQSFNNKVLILRTGKPGNIAVFGFKQGVADLRLNTLRDHAKLLEKTHKIEFLQFVEKLADNNNSTNNRIFMKSDR</sequence>
<dbReference type="PANTHER" id="PTHR43317">
    <property type="entry name" value="THERMOSPERMINE SYNTHASE ACAULIS5"/>
    <property type="match status" value="1"/>
</dbReference>
<name>A0A351RBF5_9PROT</name>
<dbReference type="Proteomes" id="UP000264313">
    <property type="component" value="Unassembled WGS sequence"/>
</dbReference>